<dbReference type="InterPro" id="IPR052285">
    <property type="entry name" value="NEXT_complex_subunit"/>
</dbReference>
<protein>
    <recommendedName>
        <fullName evidence="6">RRM domain-containing protein</fullName>
    </recommendedName>
</protein>
<dbReference type="Gene3D" id="3.30.70.330">
    <property type="match status" value="1"/>
</dbReference>
<feature type="compositionally biased region" description="Basic and acidic residues" evidence="5">
    <location>
        <begin position="265"/>
        <end position="300"/>
    </location>
</feature>
<dbReference type="PANTHER" id="PTHR13798">
    <property type="entry name" value="RNA BINDING MOTIF RBM PROTEIN -RELATED"/>
    <property type="match status" value="1"/>
</dbReference>
<dbReference type="EMBL" id="GECZ01009304">
    <property type="protein sequence ID" value="JAS60465.1"/>
    <property type="molecule type" value="Transcribed_RNA"/>
</dbReference>
<evidence type="ECO:0000256" key="1">
    <source>
        <dbReference type="ARBA" id="ARBA00004642"/>
    </source>
</evidence>
<dbReference type="GO" id="GO:0005654">
    <property type="term" value="C:nucleoplasm"/>
    <property type="evidence" value="ECO:0007669"/>
    <property type="project" value="UniProtKB-SubCell"/>
</dbReference>
<feature type="compositionally biased region" description="Basic and acidic residues" evidence="5">
    <location>
        <begin position="150"/>
        <end position="165"/>
    </location>
</feature>
<dbReference type="AlphaFoldDB" id="A0A1B6GDE7"/>
<dbReference type="PANTHER" id="PTHR13798:SF11">
    <property type="entry name" value="RNA-BINDING PROTEIN 7-RELATED"/>
    <property type="match status" value="1"/>
</dbReference>
<dbReference type="SUPFAM" id="SSF54928">
    <property type="entry name" value="RNA-binding domain, RBD"/>
    <property type="match status" value="1"/>
</dbReference>
<feature type="region of interest" description="Disordered" evidence="5">
    <location>
        <begin position="252"/>
        <end position="323"/>
    </location>
</feature>
<accession>A0A1B6GDE7</accession>
<evidence type="ECO:0000256" key="5">
    <source>
        <dbReference type="SAM" id="MobiDB-lite"/>
    </source>
</evidence>
<gene>
    <name evidence="7" type="ORF">g.12721</name>
</gene>
<feature type="compositionally biased region" description="Polar residues" evidence="5">
    <location>
        <begin position="252"/>
        <end position="264"/>
    </location>
</feature>
<feature type="region of interest" description="Disordered" evidence="5">
    <location>
        <begin position="139"/>
        <end position="170"/>
    </location>
</feature>
<proteinExistence type="predicted"/>
<reference evidence="7" key="1">
    <citation type="submission" date="2015-11" db="EMBL/GenBank/DDBJ databases">
        <title>De novo transcriptome assembly of four potential Pierce s Disease insect vectors from Arizona vineyards.</title>
        <authorList>
            <person name="Tassone E.E."/>
        </authorList>
    </citation>
    <scope>NUCLEOTIDE SEQUENCE</scope>
</reference>
<sequence length="323" mass="37761">MRVTEEDNDNRTIYCGNLSEEVTDEILYELFNQAGPVESVRRPKDQNGRPKSFAFILYKHECSVPYAIELFGYTKLFNRNLNLNSRSTLIHTPILDTHLSEFIVPPIPGNYGSESFHESNSINRKEQDIRNHWNEERDNRFERKHRREGSRREDRYRHSKGRDPDEPTSWAELNALKGKGSLPNGQHRSDLQAQLKRESISKSEHPAMPDYNTLLQMGQQMMLPGMMGMPGMLNMFSPMGLGPILGGNNMFPSMQGNINGGEQSFTDRNKGRRDHQRDGRGARDHPYNERHHRDYRDDHRRHDRGYSSTRSSHDRERRNRRSR</sequence>
<dbReference type="InterPro" id="IPR000504">
    <property type="entry name" value="RRM_dom"/>
</dbReference>
<dbReference type="Pfam" id="PF00076">
    <property type="entry name" value="RRM_1"/>
    <property type="match status" value="1"/>
</dbReference>
<dbReference type="InterPro" id="IPR012677">
    <property type="entry name" value="Nucleotide-bd_a/b_plait_sf"/>
</dbReference>
<evidence type="ECO:0000256" key="3">
    <source>
        <dbReference type="ARBA" id="ARBA00023242"/>
    </source>
</evidence>
<evidence type="ECO:0000259" key="6">
    <source>
        <dbReference type="PROSITE" id="PS50102"/>
    </source>
</evidence>
<evidence type="ECO:0000313" key="7">
    <source>
        <dbReference type="EMBL" id="JAS60465.1"/>
    </source>
</evidence>
<keyword evidence="2 4" id="KW-0694">RNA-binding</keyword>
<organism evidence="7">
    <name type="scientific">Cuerna arida</name>
    <dbReference type="NCBI Taxonomy" id="1464854"/>
    <lineage>
        <taxon>Eukaryota</taxon>
        <taxon>Metazoa</taxon>
        <taxon>Ecdysozoa</taxon>
        <taxon>Arthropoda</taxon>
        <taxon>Hexapoda</taxon>
        <taxon>Insecta</taxon>
        <taxon>Pterygota</taxon>
        <taxon>Neoptera</taxon>
        <taxon>Paraneoptera</taxon>
        <taxon>Hemiptera</taxon>
        <taxon>Auchenorrhyncha</taxon>
        <taxon>Membracoidea</taxon>
        <taxon>Cicadellidae</taxon>
        <taxon>Cicadellinae</taxon>
        <taxon>Proconiini</taxon>
        <taxon>Cuerna</taxon>
    </lineage>
</organism>
<evidence type="ECO:0000256" key="4">
    <source>
        <dbReference type="PROSITE-ProRule" id="PRU00176"/>
    </source>
</evidence>
<dbReference type="InterPro" id="IPR035979">
    <property type="entry name" value="RBD_domain_sf"/>
</dbReference>
<dbReference type="CDD" id="cd12336">
    <property type="entry name" value="RRM_RBM7_like"/>
    <property type="match status" value="1"/>
</dbReference>
<comment type="subcellular location">
    <subcellularLocation>
        <location evidence="1">Nucleus</location>
        <location evidence="1">Nucleoplasm</location>
    </subcellularLocation>
</comment>
<keyword evidence="3" id="KW-0539">Nucleus</keyword>
<dbReference type="GO" id="GO:0000381">
    <property type="term" value="P:regulation of alternative mRNA splicing, via spliceosome"/>
    <property type="evidence" value="ECO:0007669"/>
    <property type="project" value="TreeGrafter"/>
</dbReference>
<feature type="domain" description="RRM" evidence="6">
    <location>
        <begin position="11"/>
        <end position="88"/>
    </location>
</feature>
<dbReference type="GO" id="GO:0003727">
    <property type="term" value="F:single-stranded RNA binding"/>
    <property type="evidence" value="ECO:0007669"/>
    <property type="project" value="TreeGrafter"/>
</dbReference>
<name>A0A1B6GDE7_9HEMI</name>
<dbReference type="SMART" id="SM00360">
    <property type="entry name" value="RRM"/>
    <property type="match status" value="1"/>
</dbReference>
<dbReference type="PROSITE" id="PS50102">
    <property type="entry name" value="RRM"/>
    <property type="match status" value="1"/>
</dbReference>
<evidence type="ECO:0000256" key="2">
    <source>
        <dbReference type="ARBA" id="ARBA00022884"/>
    </source>
</evidence>